<organism evidence="4 5">
    <name type="scientific">Gallintestinimicrobium propionicum</name>
    <dbReference type="NCBI Taxonomy" id="2981770"/>
    <lineage>
        <taxon>Bacteria</taxon>
        <taxon>Bacillati</taxon>
        <taxon>Bacillota</taxon>
        <taxon>Clostridia</taxon>
        <taxon>Lachnospirales</taxon>
        <taxon>Lachnospiraceae</taxon>
        <taxon>Gallintestinimicrobium</taxon>
    </lineage>
</organism>
<feature type="compositionally biased region" description="Low complexity" evidence="1">
    <location>
        <begin position="317"/>
        <end position="326"/>
    </location>
</feature>
<keyword evidence="2" id="KW-0812">Transmembrane</keyword>
<name>A0AAE3AQW8_9FIRM</name>
<sequence>MKEKAIYIGAVVLTAIWGVAAPEGFAPFLLGFELLLALSMWILVQILAGKVEIVPEPAEETVGKKEPIVLRVKLKNTSLLPASCVAVTVGWRDLLDNSTGTVESMGMAGGKRTGVLEFCIPVRYSGVYEFWIQSASVRDWFRLWSKKLLTTDKKVQVLSVPLVHQAEEWIPPAQLASGGDSDQHSQKKGGDDGSEVFEVRAYRDGDPLQRVHWKLTAKTGEMLVREFSLPKREVLLLQVDLYHPPQEKWDHCKLERLLEQTADFCWRLLAAEQEYEVFWQEQEQLCRMQISKAPELWVFLKRLCFTATKEELEQKGKQSQKQAAGKNKYPAEDLLEKGRGSGVTEPVAGGQLWKIDAEGTVRQVRGNEERAGAGTAG</sequence>
<accession>A0AAE3AQW8</accession>
<reference evidence="4 5" key="1">
    <citation type="submission" date="2021-10" db="EMBL/GenBank/DDBJ databases">
        <title>Anaerobic single-cell dispensing facilitates the cultivation of human gut bacteria.</title>
        <authorList>
            <person name="Afrizal A."/>
        </authorList>
    </citation>
    <scope>NUCLEOTIDE SEQUENCE [LARGE SCALE GENOMIC DNA]</scope>
    <source>
        <strain evidence="4 5">CLA-AA-H244</strain>
    </source>
</reference>
<evidence type="ECO:0000313" key="4">
    <source>
        <dbReference type="EMBL" id="MCC2166123.1"/>
    </source>
</evidence>
<evidence type="ECO:0000256" key="2">
    <source>
        <dbReference type="SAM" id="Phobius"/>
    </source>
</evidence>
<feature type="region of interest" description="Disordered" evidence="1">
    <location>
        <begin position="315"/>
        <end position="347"/>
    </location>
</feature>
<keyword evidence="5" id="KW-1185">Reference proteome</keyword>
<evidence type="ECO:0000313" key="5">
    <source>
        <dbReference type="Proteomes" id="UP001199355"/>
    </source>
</evidence>
<feature type="domain" description="DUF58" evidence="3">
    <location>
        <begin position="198"/>
        <end position="242"/>
    </location>
</feature>
<dbReference type="PANTHER" id="PTHR34351">
    <property type="entry name" value="SLR1927 PROTEIN-RELATED"/>
    <property type="match status" value="1"/>
</dbReference>
<feature type="region of interest" description="Disordered" evidence="1">
    <location>
        <begin position="174"/>
        <end position="193"/>
    </location>
</feature>
<feature type="compositionally biased region" description="Basic and acidic residues" evidence="1">
    <location>
        <begin position="181"/>
        <end position="193"/>
    </location>
</feature>
<dbReference type="RefSeq" id="WP_308727362.1">
    <property type="nucleotide sequence ID" value="NZ_JAJEQF010000001.1"/>
</dbReference>
<dbReference type="InterPro" id="IPR002881">
    <property type="entry name" value="DUF58"/>
</dbReference>
<feature type="compositionally biased region" description="Basic and acidic residues" evidence="1">
    <location>
        <begin position="329"/>
        <end position="339"/>
    </location>
</feature>
<evidence type="ECO:0000256" key="1">
    <source>
        <dbReference type="SAM" id="MobiDB-lite"/>
    </source>
</evidence>
<keyword evidence="2" id="KW-1133">Transmembrane helix</keyword>
<dbReference type="AlphaFoldDB" id="A0AAE3AQW8"/>
<protein>
    <submittedName>
        <fullName evidence="4">DUF58 domain-containing protein</fullName>
    </submittedName>
</protein>
<dbReference type="EMBL" id="JAJEQF010000001">
    <property type="protein sequence ID" value="MCC2166123.1"/>
    <property type="molecule type" value="Genomic_DNA"/>
</dbReference>
<proteinExistence type="predicted"/>
<gene>
    <name evidence="4" type="ORF">LKD45_00145</name>
</gene>
<dbReference type="Proteomes" id="UP001199355">
    <property type="component" value="Unassembled WGS sequence"/>
</dbReference>
<keyword evidence="2" id="KW-0472">Membrane</keyword>
<dbReference type="Pfam" id="PF01882">
    <property type="entry name" value="DUF58"/>
    <property type="match status" value="1"/>
</dbReference>
<evidence type="ECO:0000259" key="3">
    <source>
        <dbReference type="Pfam" id="PF01882"/>
    </source>
</evidence>
<feature type="transmembrane region" description="Helical" evidence="2">
    <location>
        <begin position="5"/>
        <end position="22"/>
    </location>
</feature>
<comment type="caution">
    <text evidence="4">The sequence shown here is derived from an EMBL/GenBank/DDBJ whole genome shotgun (WGS) entry which is preliminary data.</text>
</comment>